<dbReference type="OrthoDB" id="9809205at2"/>
<dbReference type="AlphaFoldDB" id="A0A1I5F7F1"/>
<dbReference type="Proteomes" id="UP000198806">
    <property type="component" value="Unassembled WGS sequence"/>
</dbReference>
<dbReference type="EMBL" id="FOWD01000012">
    <property type="protein sequence ID" value="SFO19678.1"/>
    <property type="molecule type" value="Genomic_DNA"/>
</dbReference>
<dbReference type="SMART" id="SM00382">
    <property type="entry name" value="AAA"/>
    <property type="match status" value="1"/>
</dbReference>
<reference evidence="5 6" key="1">
    <citation type="submission" date="2016-10" db="EMBL/GenBank/DDBJ databases">
        <authorList>
            <person name="de Groot N.N."/>
        </authorList>
    </citation>
    <scope>NUCLEOTIDE SEQUENCE [LARGE SCALE GENOMIC DNA]</scope>
    <source>
        <strain evidence="5 6">DSM 1283</strain>
    </source>
</reference>
<accession>A0A1I5F7F1</accession>
<evidence type="ECO:0000313" key="6">
    <source>
        <dbReference type="Proteomes" id="UP000198806"/>
    </source>
</evidence>
<dbReference type="SUPFAM" id="SSF52540">
    <property type="entry name" value="P-loop containing nucleoside triphosphate hydrolases"/>
    <property type="match status" value="1"/>
</dbReference>
<dbReference type="Pfam" id="PF00005">
    <property type="entry name" value="ABC_tran"/>
    <property type="match status" value="1"/>
</dbReference>
<dbReference type="InterPro" id="IPR027417">
    <property type="entry name" value="P-loop_NTPase"/>
</dbReference>
<dbReference type="PROSITE" id="PS50893">
    <property type="entry name" value="ABC_TRANSPORTER_2"/>
    <property type="match status" value="1"/>
</dbReference>
<dbReference type="Gene3D" id="3.40.50.300">
    <property type="entry name" value="P-loop containing nucleotide triphosphate hydrolases"/>
    <property type="match status" value="1"/>
</dbReference>
<dbReference type="STRING" id="1527.SAMN04489757_11289"/>
<dbReference type="InterPro" id="IPR051782">
    <property type="entry name" value="ABC_Transporter_VariousFunc"/>
</dbReference>
<evidence type="ECO:0000259" key="4">
    <source>
        <dbReference type="PROSITE" id="PS50893"/>
    </source>
</evidence>
<dbReference type="InterPro" id="IPR003439">
    <property type="entry name" value="ABC_transporter-like_ATP-bd"/>
</dbReference>
<dbReference type="RefSeq" id="WP_091686186.1">
    <property type="nucleotide sequence ID" value="NZ_BAABFM010000014.1"/>
</dbReference>
<keyword evidence="6" id="KW-1185">Reference proteome</keyword>
<keyword evidence="1" id="KW-0813">Transport</keyword>
<evidence type="ECO:0000256" key="3">
    <source>
        <dbReference type="ARBA" id="ARBA00022840"/>
    </source>
</evidence>
<dbReference type="PANTHER" id="PTHR42939:SF1">
    <property type="entry name" value="ABC TRANSPORTER ATP-BINDING PROTEIN ALBC-RELATED"/>
    <property type="match status" value="1"/>
</dbReference>
<evidence type="ECO:0000256" key="1">
    <source>
        <dbReference type="ARBA" id="ARBA00022448"/>
    </source>
</evidence>
<sequence>MNNIKIRVNNVEKTIGDQVILKNINMEFIDSRIYGLVGRNGSGKTVLLKCICGFMSVSKGEIWLNDKLIGKDISFIENLGFIIDTPGFLPEISGYKNLLYLASIRRKASKQDIYKCMEMVGLDYHSKKPVGKYSLGMKQRLGIAQAIMENPDIIILDEPMNGLDIQGVEDIRKLLLKLKNEGKLIIITSHNNEDIEVLCDEVYKIEMGIIKQLG</sequence>
<dbReference type="GO" id="GO:0005524">
    <property type="term" value="F:ATP binding"/>
    <property type="evidence" value="ECO:0007669"/>
    <property type="project" value="UniProtKB-KW"/>
</dbReference>
<dbReference type="PROSITE" id="PS00211">
    <property type="entry name" value="ABC_TRANSPORTER_1"/>
    <property type="match status" value="1"/>
</dbReference>
<dbReference type="InterPro" id="IPR017871">
    <property type="entry name" value="ABC_transporter-like_CS"/>
</dbReference>
<dbReference type="GO" id="GO:0016887">
    <property type="term" value="F:ATP hydrolysis activity"/>
    <property type="evidence" value="ECO:0007669"/>
    <property type="project" value="InterPro"/>
</dbReference>
<evidence type="ECO:0000256" key="2">
    <source>
        <dbReference type="ARBA" id="ARBA00022741"/>
    </source>
</evidence>
<keyword evidence="2" id="KW-0547">Nucleotide-binding</keyword>
<gene>
    <name evidence="5" type="ORF">SAMN04489757_11289</name>
</gene>
<dbReference type="InterPro" id="IPR003593">
    <property type="entry name" value="AAA+_ATPase"/>
</dbReference>
<keyword evidence="3 5" id="KW-0067">ATP-binding</keyword>
<proteinExistence type="predicted"/>
<name>A0A1I5F7F1_9FIRM</name>
<dbReference type="PANTHER" id="PTHR42939">
    <property type="entry name" value="ABC TRANSPORTER ATP-BINDING PROTEIN ALBC-RELATED"/>
    <property type="match status" value="1"/>
</dbReference>
<organism evidence="5 6">
    <name type="scientific">Anaerocolumna aminovalerica</name>
    <dbReference type="NCBI Taxonomy" id="1527"/>
    <lineage>
        <taxon>Bacteria</taxon>
        <taxon>Bacillati</taxon>
        <taxon>Bacillota</taxon>
        <taxon>Clostridia</taxon>
        <taxon>Lachnospirales</taxon>
        <taxon>Lachnospiraceae</taxon>
        <taxon>Anaerocolumna</taxon>
    </lineage>
</organism>
<feature type="domain" description="ABC transporter" evidence="4">
    <location>
        <begin position="6"/>
        <end position="214"/>
    </location>
</feature>
<evidence type="ECO:0000313" key="5">
    <source>
        <dbReference type="EMBL" id="SFO19678.1"/>
    </source>
</evidence>
<protein>
    <submittedName>
        <fullName evidence="5">ABC-2 type transport system ATP-binding protein</fullName>
    </submittedName>
</protein>